<sequence>MLGIFIAIITVLLVVVGLLGTVVPFLPGEPLIFLGSIAYGFGFGFDRIGRGIYVVLAFLTAFSLVVNYVATSVGAKKFGASKFGFIGAIIGAFVGFLVGNIVGLLVGPFLGAFIGELLRAGKVEESARAGLGAVIGFFAGSLMRILIALTMTGLIIYGILA</sequence>
<keyword evidence="1" id="KW-0812">Transmembrane</keyword>
<gene>
    <name evidence="2" type="ORF">CH333_05585</name>
</gene>
<keyword evidence="1" id="KW-0472">Membrane</keyword>
<proteinExistence type="predicted"/>
<evidence type="ECO:0000313" key="3">
    <source>
        <dbReference type="Proteomes" id="UP000215215"/>
    </source>
</evidence>
<feature type="transmembrane region" description="Helical" evidence="1">
    <location>
        <begin position="131"/>
        <end position="160"/>
    </location>
</feature>
<accession>A0A235BSL4</accession>
<dbReference type="PANTHER" id="PTHR39165">
    <property type="entry name" value="IG HYPOTHETICAL 17883"/>
    <property type="match status" value="1"/>
</dbReference>
<feature type="transmembrane region" description="Helical" evidence="1">
    <location>
        <begin position="52"/>
        <end position="71"/>
    </location>
</feature>
<reference evidence="2 3" key="1">
    <citation type="submission" date="2017-07" db="EMBL/GenBank/DDBJ databases">
        <title>Recovery of genomes from metagenomes via a dereplication, aggregation, and scoring strategy.</title>
        <authorList>
            <person name="Sieber C.M."/>
            <person name="Probst A.J."/>
            <person name="Sharrar A."/>
            <person name="Thomas B.C."/>
            <person name="Hess M."/>
            <person name="Tringe S.G."/>
            <person name="Banfield J.F."/>
        </authorList>
    </citation>
    <scope>NUCLEOTIDE SEQUENCE [LARGE SCALE GENOMIC DNA]</scope>
    <source>
        <strain evidence="2">JGI_Cruoil_03_44_89</strain>
    </source>
</reference>
<dbReference type="InterPro" id="IPR007403">
    <property type="entry name" value="DUF456"/>
</dbReference>
<protein>
    <recommendedName>
        <fullName evidence="4">DUF456 domain-containing protein</fullName>
    </recommendedName>
</protein>
<evidence type="ECO:0008006" key="4">
    <source>
        <dbReference type="Google" id="ProtNLM"/>
    </source>
</evidence>
<dbReference type="AlphaFoldDB" id="A0A235BSL4"/>
<feature type="transmembrane region" description="Helical" evidence="1">
    <location>
        <begin position="83"/>
        <end position="110"/>
    </location>
</feature>
<dbReference type="Pfam" id="PF04306">
    <property type="entry name" value="DUF456"/>
    <property type="match status" value="1"/>
</dbReference>
<evidence type="ECO:0000256" key="1">
    <source>
        <dbReference type="SAM" id="Phobius"/>
    </source>
</evidence>
<dbReference type="Proteomes" id="UP000215215">
    <property type="component" value="Unassembled WGS sequence"/>
</dbReference>
<keyword evidence="1" id="KW-1133">Transmembrane helix</keyword>
<evidence type="ECO:0000313" key="2">
    <source>
        <dbReference type="EMBL" id="OYD15490.1"/>
    </source>
</evidence>
<organism evidence="2 3">
    <name type="scientific">candidate division WOR-3 bacterium JGI_Cruoil_03_44_89</name>
    <dbReference type="NCBI Taxonomy" id="1973748"/>
    <lineage>
        <taxon>Bacteria</taxon>
        <taxon>Bacteria division WOR-3</taxon>
    </lineage>
</organism>
<name>A0A235BSL4_UNCW3</name>
<comment type="caution">
    <text evidence="2">The sequence shown here is derived from an EMBL/GenBank/DDBJ whole genome shotgun (WGS) entry which is preliminary data.</text>
</comment>
<dbReference type="EMBL" id="NOZQ01000116">
    <property type="protein sequence ID" value="OYD15490.1"/>
    <property type="molecule type" value="Genomic_DNA"/>
</dbReference>
<dbReference type="PANTHER" id="PTHR39165:SF1">
    <property type="entry name" value="DUF456 DOMAIN-CONTAINING PROTEIN"/>
    <property type="match status" value="1"/>
</dbReference>